<evidence type="ECO:0000259" key="1">
    <source>
        <dbReference type="Pfam" id="PF05099"/>
    </source>
</evidence>
<dbReference type="Pfam" id="PF05099">
    <property type="entry name" value="TerB"/>
    <property type="match status" value="1"/>
</dbReference>
<dbReference type="CDD" id="cd07177">
    <property type="entry name" value="terB_like"/>
    <property type="match status" value="1"/>
</dbReference>
<accession>A0A0D8ZZ38</accession>
<dbReference type="OrthoDB" id="485098at2"/>
<name>A0A0D8ZZ38_9CYAN</name>
<dbReference type="STRING" id="1618023.UH38_06895"/>
<feature type="domain" description="Co-chaperone DjlA N-terminal" evidence="1">
    <location>
        <begin position="24"/>
        <end position="119"/>
    </location>
</feature>
<keyword evidence="3" id="KW-1185">Reference proteome</keyword>
<dbReference type="InterPro" id="IPR029024">
    <property type="entry name" value="TerB-like"/>
</dbReference>
<dbReference type="Gene3D" id="1.10.3680.10">
    <property type="entry name" value="TerB-like"/>
    <property type="match status" value="1"/>
</dbReference>
<proteinExistence type="predicted"/>
<comment type="caution">
    <text evidence="2">The sequence shown here is derived from an EMBL/GenBank/DDBJ whole genome shotgun (WGS) entry which is preliminary data.</text>
</comment>
<dbReference type="SUPFAM" id="SSF158682">
    <property type="entry name" value="TerB-like"/>
    <property type="match status" value="1"/>
</dbReference>
<gene>
    <name evidence="2" type="ORF">UH38_06895</name>
</gene>
<reference evidence="2 3" key="1">
    <citation type="submission" date="2015-02" db="EMBL/GenBank/DDBJ databases">
        <title>Draft genome of a novel marine cyanobacterium (Chroococcales) isolated from South Atlantic Ocean.</title>
        <authorList>
            <person name="Rigonato J."/>
            <person name="Alvarenga D.O."/>
            <person name="Branco L.H."/>
            <person name="Varani A.M."/>
            <person name="Brandini F.P."/>
            <person name="Fiore M.F."/>
        </authorList>
    </citation>
    <scope>NUCLEOTIDE SEQUENCE [LARGE SCALE GENOMIC DNA]</scope>
    <source>
        <strain evidence="2 3">CENA595</strain>
    </source>
</reference>
<sequence>MRFYKELRRAKVMATNNVKQLVKILICAAWLDGKIQPEERKYLNQVAQDKGVATDPEIYPLLHELRQVQTTECYEWVKQYLGDRPSSEDYQNLVEAIGGLIYSDGDVATEEAQMLSKLQTLDPKNESPQPAYNAVLKTIQKLYRRWVEDQN</sequence>
<dbReference type="InterPro" id="IPR007791">
    <property type="entry name" value="DjlA_N"/>
</dbReference>
<dbReference type="EMBL" id="JYON01000005">
    <property type="protein sequence ID" value="KJH72481.1"/>
    <property type="molecule type" value="Genomic_DNA"/>
</dbReference>
<evidence type="ECO:0000313" key="3">
    <source>
        <dbReference type="Proteomes" id="UP000032452"/>
    </source>
</evidence>
<dbReference type="Proteomes" id="UP000032452">
    <property type="component" value="Unassembled WGS sequence"/>
</dbReference>
<evidence type="ECO:0000313" key="2">
    <source>
        <dbReference type="EMBL" id="KJH72481.1"/>
    </source>
</evidence>
<dbReference type="AlphaFoldDB" id="A0A0D8ZZ38"/>
<organism evidence="2 3">
    <name type="scientific">Aliterella atlantica CENA595</name>
    <dbReference type="NCBI Taxonomy" id="1618023"/>
    <lineage>
        <taxon>Bacteria</taxon>
        <taxon>Bacillati</taxon>
        <taxon>Cyanobacteriota</taxon>
        <taxon>Cyanophyceae</taxon>
        <taxon>Chroococcidiopsidales</taxon>
        <taxon>Aliterellaceae</taxon>
        <taxon>Aliterella</taxon>
    </lineage>
</organism>
<dbReference type="PATRIC" id="fig|1618023.3.peg.2867"/>
<protein>
    <submittedName>
        <fullName evidence="2">Tellurite resistance protein TerB</fullName>
    </submittedName>
</protein>